<accession>A0A4Z1T1R8</accession>
<reference evidence="2 3" key="1">
    <citation type="submission" date="2019-05" db="EMBL/GenBank/DDBJ databases">
        <title>The compact genome of Giardia muris reveals important steps in the evolution of intestinal protozoan parasites.</title>
        <authorList>
            <person name="Xu F."/>
            <person name="Jimenez-Gonzalez A."/>
            <person name="Einarsson E."/>
            <person name="Astvaldsson A."/>
            <person name="Peirasmaki D."/>
            <person name="Eckmann L."/>
            <person name="Andersson J.O."/>
            <person name="Svard S.G."/>
            <person name="Jerlstrom-Hultqvist J."/>
        </authorList>
    </citation>
    <scope>NUCLEOTIDE SEQUENCE [LARGE SCALE GENOMIC DNA]</scope>
    <source>
        <strain evidence="2 3">Roberts-Thomson</strain>
    </source>
</reference>
<dbReference type="VEuPathDB" id="GiardiaDB:GMRT_13356"/>
<dbReference type="EMBL" id="VDLU01000005">
    <property type="protein sequence ID" value="TNJ26321.1"/>
    <property type="molecule type" value="Genomic_DNA"/>
</dbReference>
<dbReference type="AlphaFoldDB" id="A0A4Z1T1R8"/>
<comment type="caution">
    <text evidence="2">The sequence shown here is derived from an EMBL/GenBank/DDBJ whole genome shotgun (WGS) entry which is preliminary data.</text>
</comment>
<dbReference type="OrthoDB" id="10259652at2759"/>
<feature type="region of interest" description="Disordered" evidence="1">
    <location>
        <begin position="153"/>
        <end position="185"/>
    </location>
</feature>
<feature type="compositionally biased region" description="Low complexity" evidence="1">
    <location>
        <begin position="25"/>
        <end position="34"/>
    </location>
</feature>
<dbReference type="Proteomes" id="UP000315496">
    <property type="component" value="Chromosome 5"/>
</dbReference>
<evidence type="ECO:0000313" key="3">
    <source>
        <dbReference type="Proteomes" id="UP000315496"/>
    </source>
</evidence>
<evidence type="ECO:0000313" key="2">
    <source>
        <dbReference type="EMBL" id="TNJ26321.1"/>
    </source>
</evidence>
<gene>
    <name evidence="2" type="ORF">GMRT_13356</name>
</gene>
<protein>
    <submittedName>
        <fullName evidence="2">Uncharacterized protein</fullName>
    </submittedName>
</protein>
<keyword evidence="3" id="KW-1185">Reference proteome</keyword>
<sequence>MNFESFVDARIPFEHALEQARARRLVPSLSRPSSTHTFSGLSQAPSESPRFSLANSTSPRVDSVHAQRSNAQSRSLGTDPLQTFHKACFTDFVPTPNDTRTIFTSTDPIPEASTLAVQATPDSLDRGTSPVSSFACDVGIQVTTRDLPVVFNRPVRDPPISQTTQTRALRPSSRGEPRRRRISDYQPGAIKNLIEPSNGASVLRTYTEIYRSLTRTSRGILEATPDPRFRAGVGPSQ</sequence>
<feature type="compositionally biased region" description="Polar residues" evidence="1">
    <location>
        <begin position="35"/>
        <end position="46"/>
    </location>
</feature>
<feature type="region of interest" description="Disordered" evidence="1">
    <location>
        <begin position="24"/>
        <end position="78"/>
    </location>
</feature>
<organism evidence="2 3">
    <name type="scientific">Giardia muris</name>
    <dbReference type="NCBI Taxonomy" id="5742"/>
    <lineage>
        <taxon>Eukaryota</taxon>
        <taxon>Metamonada</taxon>
        <taxon>Diplomonadida</taxon>
        <taxon>Hexamitidae</taxon>
        <taxon>Giardiinae</taxon>
        <taxon>Giardia</taxon>
    </lineage>
</organism>
<proteinExistence type="predicted"/>
<name>A0A4Z1T1R8_GIAMU</name>
<feature type="compositionally biased region" description="Polar residues" evidence="1">
    <location>
        <begin position="53"/>
        <end position="76"/>
    </location>
</feature>
<evidence type="ECO:0000256" key="1">
    <source>
        <dbReference type="SAM" id="MobiDB-lite"/>
    </source>
</evidence>